<proteinExistence type="predicted"/>
<evidence type="ECO:0000313" key="2">
    <source>
        <dbReference type="Proteomes" id="UP000199758"/>
    </source>
</evidence>
<accession>A0A1M5LLD4</accession>
<dbReference type="STRING" id="490188.SAMN04488068_0968"/>
<protein>
    <recommendedName>
        <fullName evidence="3">DUF2125 domain-containing protein</fullName>
    </recommendedName>
</protein>
<dbReference type="EMBL" id="FQWZ01000002">
    <property type="protein sequence ID" value="SHG65766.1"/>
    <property type="molecule type" value="Genomic_DNA"/>
</dbReference>
<name>A0A1M5LLD4_9GAMM</name>
<evidence type="ECO:0000313" key="1">
    <source>
        <dbReference type="EMBL" id="SHG65766.1"/>
    </source>
</evidence>
<reference evidence="1 2" key="1">
    <citation type="submission" date="2016-11" db="EMBL/GenBank/DDBJ databases">
        <authorList>
            <person name="Jaros S."/>
            <person name="Januszkiewicz K."/>
            <person name="Wedrychowicz H."/>
        </authorList>
    </citation>
    <scope>NUCLEOTIDE SEQUENCE [LARGE SCALE GENOMIC DNA]</scope>
    <source>
        <strain evidence="1 2">CGMCC 1.7049</strain>
    </source>
</reference>
<organism evidence="1 2">
    <name type="scientific">Hydrocarboniphaga daqingensis</name>
    <dbReference type="NCBI Taxonomy" id="490188"/>
    <lineage>
        <taxon>Bacteria</taxon>
        <taxon>Pseudomonadati</taxon>
        <taxon>Pseudomonadota</taxon>
        <taxon>Gammaproteobacteria</taxon>
        <taxon>Nevskiales</taxon>
        <taxon>Nevskiaceae</taxon>
        <taxon>Hydrocarboniphaga</taxon>
    </lineage>
</organism>
<evidence type="ECO:0008006" key="3">
    <source>
        <dbReference type="Google" id="ProtNLM"/>
    </source>
</evidence>
<dbReference type="AlphaFoldDB" id="A0A1M5LLD4"/>
<dbReference type="Proteomes" id="UP000199758">
    <property type="component" value="Unassembled WGS sequence"/>
</dbReference>
<keyword evidence="2" id="KW-1185">Reference proteome</keyword>
<sequence length="290" mass="32887">MLLLGLLAAGAQWWLLREAERSLQRIAYQWQGYGTLRYERLWFNLWGTGVLYDVSFHPNGLMQGMLGTPLDYRISVGEVRIDDLDLGDDRSLQRVRLRLIDLDLPMSDGYRLRGRNAPPSLATLGYSSLRLQAALDVRALADAGLLLVGGDIGGDDSAYLRFDLQLDATPSQLARAPDQIGLRKLRLDFEDRGLMQRYQDRRAAELQVDREQVGEAIVRLLDQRARRERWRWDAGSAAALRSFVRAPGACRITLDPPDTVLLRNLNLYSVGDWPPLLGFRFERLPDAAPR</sequence>
<gene>
    <name evidence="1" type="ORF">SAMN04488068_0968</name>
</gene>